<evidence type="ECO:0000256" key="1">
    <source>
        <dbReference type="PROSITE-ProRule" id="PRU00278"/>
    </source>
</evidence>
<dbReference type="GO" id="GO:0003755">
    <property type="term" value="F:peptidyl-prolyl cis-trans isomerase activity"/>
    <property type="evidence" value="ECO:0007669"/>
    <property type="project" value="UniProtKB-KW"/>
</dbReference>
<dbReference type="SUPFAM" id="SSF54534">
    <property type="entry name" value="FKBP-like"/>
    <property type="match status" value="1"/>
</dbReference>
<dbReference type="InterPro" id="IPR000297">
    <property type="entry name" value="PPIase_PpiC"/>
</dbReference>
<dbReference type="InterPro" id="IPR046357">
    <property type="entry name" value="PPIase_dom_sf"/>
</dbReference>
<comment type="caution">
    <text evidence="4">The sequence shown here is derived from an EMBL/GenBank/DDBJ whole genome shotgun (WGS) entry which is preliminary data.</text>
</comment>
<dbReference type="Pfam" id="PF00639">
    <property type="entry name" value="Rotamase"/>
    <property type="match status" value="1"/>
</dbReference>
<keyword evidence="1" id="KW-0697">Rotamase</keyword>
<dbReference type="EMBL" id="NFKK01000006">
    <property type="protein sequence ID" value="OUP52958.1"/>
    <property type="molecule type" value="Genomic_DNA"/>
</dbReference>
<dbReference type="Proteomes" id="UP000195897">
    <property type="component" value="Unassembled WGS sequence"/>
</dbReference>
<evidence type="ECO:0000256" key="2">
    <source>
        <dbReference type="SAM" id="SignalP"/>
    </source>
</evidence>
<keyword evidence="1" id="KW-0413">Isomerase</keyword>
<reference evidence="5" key="1">
    <citation type="submission" date="2017-04" db="EMBL/GenBank/DDBJ databases">
        <title>Function of individual gut microbiota members based on whole genome sequencing of pure cultures obtained from chicken caecum.</title>
        <authorList>
            <person name="Medvecky M."/>
            <person name="Cejkova D."/>
            <person name="Polansky O."/>
            <person name="Karasova D."/>
            <person name="Kubasova T."/>
            <person name="Cizek A."/>
            <person name="Rychlik I."/>
        </authorList>
    </citation>
    <scope>NUCLEOTIDE SEQUENCE [LARGE SCALE GENOMIC DNA]</scope>
    <source>
        <strain evidence="5">An180</strain>
    </source>
</reference>
<dbReference type="Gene3D" id="3.10.50.40">
    <property type="match status" value="1"/>
</dbReference>
<evidence type="ECO:0000313" key="5">
    <source>
        <dbReference type="Proteomes" id="UP000195897"/>
    </source>
</evidence>
<evidence type="ECO:0000313" key="4">
    <source>
        <dbReference type="EMBL" id="OUP52958.1"/>
    </source>
</evidence>
<feature type="signal peptide" evidence="2">
    <location>
        <begin position="1"/>
        <end position="24"/>
    </location>
</feature>
<dbReference type="PANTHER" id="PTHR47245">
    <property type="entry name" value="PEPTIDYLPROLYL ISOMERASE"/>
    <property type="match status" value="1"/>
</dbReference>
<name>A0A1Y4L894_9FIRM</name>
<dbReference type="Pfam" id="PF13624">
    <property type="entry name" value="SurA_N_3"/>
    <property type="match status" value="1"/>
</dbReference>
<feature type="domain" description="PpiC" evidence="3">
    <location>
        <begin position="187"/>
        <end position="290"/>
    </location>
</feature>
<keyword evidence="2" id="KW-0732">Signal</keyword>
<dbReference type="PROSITE" id="PS51257">
    <property type="entry name" value="PROKAR_LIPOPROTEIN"/>
    <property type="match status" value="1"/>
</dbReference>
<protein>
    <recommendedName>
        <fullName evidence="3">PpiC domain-containing protein</fullName>
    </recommendedName>
</protein>
<dbReference type="AlphaFoldDB" id="A0A1Y4L894"/>
<dbReference type="InterPro" id="IPR050245">
    <property type="entry name" value="PrsA_foldase"/>
</dbReference>
<feature type="chain" id="PRO_5038546423" description="PpiC domain-containing protein" evidence="2">
    <location>
        <begin position="25"/>
        <end position="340"/>
    </location>
</feature>
<gene>
    <name evidence="4" type="ORF">B5F17_06905</name>
</gene>
<sequence length="340" mass="37710">MKRTFWKRAAAGVLAAVMALSLTACGGKETVEAASEEEKNAVVLTVDGVDFTAEEYAVSFLYNQNRLDSMLSMYGQQTSADVTDEADRQTYSDNIATLAKQQLTYMAVCEKQMEAQGLTVEDSEIDAQMAEFEEQMGGADQVDEYLKSVGLTREQYGNLARLNVMISKLRAAYLEANPNAARERFDQTYMRCKHVLIKTVDGEKKELPDQDALKAKAEEVASRAKAGEDFDALIKEYNEDPGMESSPDGYVFTEGEMVDAFYQGTKALEVGGISDPIKSSYGWHIIQRLPLRDEDFTAKQATVEEALFSEQAEAWQQAAEVTEGDKLSEINLDTAKSYVQ</sequence>
<proteinExistence type="predicted"/>
<dbReference type="PANTHER" id="PTHR47245:SF2">
    <property type="entry name" value="PEPTIDYL-PROLYL CIS-TRANS ISOMERASE HP_0175-RELATED"/>
    <property type="match status" value="1"/>
</dbReference>
<dbReference type="SUPFAM" id="SSF109998">
    <property type="entry name" value="Triger factor/SurA peptide-binding domain-like"/>
    <property type="match status" value="1"/>
</dbReference>
<organism evidence="4 5">
    <name type="scientific">Butyricicoccus pullicaecorum</name>
    <dbReference type="NCBI Taxonomy" id="501571"/>
    <lineage>
        <taxon>Bacteria</taxon>
        <taxon>Bacillati</taxon>
        <taxon>Bacillota</taxon>
        <taxon>Clostridia</taxon>
        <taxon>Eubacteriales</taxon>
        <taxon>Butyricicoccaceae</taxon>
        <taxon>Butyricicoccus</taxon>
    </lineage>
</organism>
<dbReference type="RefSeq" id="WP_087372284.1">
    <property type="nucleotide sequence ID" value="NZ_NFKK01000006.1"/>
</dbReference>
<accession>A0A1Y4L894</accession>
<dbReference type="PROSITE" id="PS50198">
    <property type="entry name" value="PPIC_PPIASE_2"/>
    <property type="match status" value="1"/>
</dbReference>
<evidence type="ECO:0000259" key="3">
    <source>
        <dbReference type="PROSITE" id="PS50198"/>
    </source>
</evidence>
<dbReference type="InterPro" id="IPR027304">
    <property type="entry name" value="Trigger_fact/SurA_dom_sf"/>
</dbReference>